<evidence type="ECO:0000313" key="2">
    <source>
        <dbReference type="Proteomes" id="UP001218502"/>
    </source>
</evidence>
<dbReference type="AlphaFoldDB" id="A0AAW6G2K2"/>
<dbReference type="EMBL" id="JAQNQY010000016">
    <property type="protein sequence ID" value="MDC1753681.1"/>
    <property type="molecule type" value="Genomic_DNA"/>
</dbReference>
<comment type="caution">
    <text evidence="1">The sequence shown here is derived from an EMBL/GenBank/DDBJ whole genome shotgun (WGS) entry which is preliminary data.</text>
</comment>
<dbReference type="Proteomes" id="UP001218502">
    <property type="component" value="Unassembled WGS sequence"/>
</dbReference>
<accession>A0AAW6G2K2</accession>
<evidence type="ECO:0000313" key="1">
    <source>
        <dbReference type="EMBL" id="MDC1753681.1"/>
    </source>
</evidence>
<proteinExistence type="predicted"/>
<reference evidence="1" key="1">
    <citation type="submission" date="2022-10" db="EMBL/GenBank/DDBJ databases">
        <title>Human gut microbiome strain richness.</title>
        <authorList>
            <person name="Chen-Liaw A."/>
        </authorList>
    </citation>
    <scope>NUCLEOTIDE SEQUENCE</scope>
    <source>
        <strain evidence="1">A1_m1001262Bd0_191120</strain>
    </source>
</reference>
<protein>
    <submittedName>
        <fullName evidence="1">Uncharacterized protein</fullName>
    </submittedName>
</protein>
<name>A0AAW6G2K2_BACUN</name>
<gene>
    <name evidence="1" type="ORF">POY80_14660</name>
</gene>
<sequence length="52" mass="5995">MVVEFADRRPDAVRVRKRLKDTVPFPYRKKSVHGTDEKVCTVRLADSGYITS</sequence>
<organism evidence="1 2">
    <name type="scientific">Bacteroides uniformis</name>
    <dbReference type="NCBI Taxonomy" id="820"/>
    <lineage>
        <taxon>Bacteria</taxon>
        <taxon>Pseudomonadati</taxon>
        <taxon>Bacteroidota</taxon>
        <taxon>Bacteroidia</taxon>
        <taxon>Bacteroidales</taxon>
        <taxon>Bacteroidaceae</taxon>
        <taxon>Bacteroides</taxon>
    </lineage>
</organism>